<comment type="caution">
    <text evidence="3">The sequence shown here is derived from an EMBL/GenBank/DDBJ whole genome shotgun (WGS) entry which is preliminary data.</text>
</comment>
<dbReference type="EMBL" id="PFPO01000089">
    <property type="protein sequence ID" value="PIZ98416.1"/>
    <property type="molecule type" value="Genomic_DNA"/>
</dbReference>
<keyword evidence="2" id="KW-0732">Signal</keyword>
<feature type="signal peptide" evidence="2">
    <location>
        <begin position="1"/>
        <end position="31"/>
    </location>
</feature>
<sequence>MIKKITAKQVIVTVALIAVCFILLPHGSAQALAAKERIQFVPQITIPNSSFTAGKEISVASDTLPNYINAIYKYGISVTAVLAVVMLMLGGFRWIFAGGDSGAIGSAKNTIKGALIGLVLVLVAVLMLNTINPELTDIELNKPPTPDINLSCPGVVTSCNDINKLNPPNDSERERYKKKYGDAWWKGYQMEMCNKYIYVDKCQTLPYALCYWGTEIDASTPWRYMMENNKKELVIDPDVYCRSIINKPCSVGGNKDPQCNIKFADFDPAKTGTTQFDGSFNMQTKQLYCNTDGSSRCSLGALGSKCDNSAQCGYIEATKDTPKIKLVCQTCDEPNRCVKPLRKGDVCGSNEECQASISTDCDNLTAMTCGKCK</sequence>
<reference evidence="4" key="1">
    <citation type="submission" date="2017-09" db="EMBL/GenBank/DDBJ databases">
        <title>Depth-based differentiation of microbial function through sediment-hosted aquifers and enrichment of novel symbionts in the deep terrestrial subsurface.</title>
        <authorList>
            <person name="Probst A.J."/>
            <person name="Ladd B."/>
            <person name="Jarett J.K."/>
            <person name="Geller-Mcgrath D.E."/>
            <person name="Sieber C.M.K."/>
            <person name="Emerson J.B."/>
            <person name="Anantharaman K."/>
            <person name="Thomas B.C."/>
            <person name="Malmstrom R."/>
            <person name="Stieglmeier M."/>
            <person name="Klingl A."/>
            <person name="Woyke T."/>
            <person name="Ryan C.M."/>
            <person name="Banfield J.F."/>
        </authorList>
    </citation>
    <scope>NUCLEOTIDE SEQUENCE [LARGE SCALE GENOMIC DNA]</scope>
</reference>
<accession>A0A2M7VDE0</accession>
<protein>
    <submittedName>
        <fullName evidence="3">Uncharacterized protein</fullName>
    </submittedName>
</protein>
<organism evidence="3 4">
    <name type="scientific">Candidatus Komeilibacteria bacterium CG_4_10_14_0_2_um_filter_37_10</name>
    <dbReference type="NCBI Taxonomy" id="1974470"/>
    <lineage>
        <taxon>Bacteria</taxon>
        <taxon>Candidatus Komeiliibacteriota</taxon>
    </lineage>
</organism>
<gene>
    <name evidence="3" type="ORF">COX77_04710</name>
</gene>
<evidence type="ECO:0000256" key="1">
    <source>
        <dbReference type="SAM" id="Phobius"/>
    </source>
</evidence>
<keyword evidence="1" id="KW-1133">Transmembrane helix</keyword>
<dbReference type="AlphaFoldDB" id="A0A2M7VDE0"/>
<feature type="transmembrane region" description="Helical" evidence="1">
    <location>
        <begin position="113"/>
        <end position="131"/>
    </location>
</feature>
<name>A0A2M7VDE0_9BACT</name>
<feature type="chain" id="PRO_5014682737" evidence="2">
    <location>
        <begin position="32"/>
        <end position="373"/>
    </location>
</feature>
<dbReference type="InterPro" id="IPR043993">
    <property type="entry name" value="T4SS_pilin"/>
</dbReference>
<keyword evidence="1" id="KW-0472">Membrane</keyword>
<keyword evidence="1" id="KW-0812">Transmembrane</keyword>
<feature type="transmembrane region" description="Helical" evidence="1">
    <location>
        <begin position="71"/>
        <end position="92"/>
    </location>
</feature>
<dbReference type="Pfam" id="PF18895">
    <property type="entry name" value="T4SS_pilin"/>
    <property type="match status" value="1"/>
</dbReference>
<dbReference type="Proteomes" id="UP000230405">
    <property type="component" value="Unassembled WGS sequence"/>
</dbReference>
<proteinExistence type="predicted"/>
<evidence type="ECO:0000313" key="4">
    <source>
        <dbReference type="Proteomes" id="UP000230405"/>
    </source>
</evidence>
<evidence type="ECO:0000256" key="2">
    <source>
        <dbReference type="SAM" id="SignalP"/>
    </source>
</evidence>
<evidence type="ECO:0000313" key="3">
    <source>
        <dbReference type="EMBL" id="PIZ98416.1"/>
    </source>
</evidence>